<dbReference type="EMBL" id="JACHIA010000004">
    <property type="protein sequence ID" value="MBB6070333.1"/>
    <property type="molecule type" value="Genomic_DNA"/>
</dbReference>
<sequence length="143" mass="16007">MEELAEFESKSGQEKQQWVDESIDKRIQRAGDILGESVLSDLHFARFMIYRHSSEVLHGTHFGVHHCFGLTVPSEGVDPLNRMGDNHMVILMAANLTLSAVATAVDCAYGFPGVRRSSKDLWRLTREIPHFTVAEAGDPERAK</sequence>
<reference evidence="1 2" key="1">
    <citation type="submission" date="2020-08" db="EMBL/GenBank/DDBJ databases">
        <title>Genomic Encyclopedia of Type Strains, Phase IV (KMG-IV): sequencing the most valuable type-strain genomes for metagenomic binning, comparative biology and taxonomic classification.</title>
        <authorList>
            <person name="Goeker M."/>
        </authorList>
    </citation>
    <scope>NUCLEOTIDE SEQUENCE [LARGE SCALE GENOMIC DNA]</scope>
    <source>
        <strain evidence="1 2">DSM 29007</strain>
    </source>
</reference>
<protein>
    <submittedName>
        <fullName evidence="1">Uncharacterized protein</fullName>
    </submittedName>
</protein>
<keyword evidence="2" id="KW-1185">Reference proteome</keyword>
<organism evidence="1 2">
    <name type="scientific">Longimicrobium terrae</name>
    <dbReference type="NCBI Taxonomy" id="1639882"/>
    <lineage>
        <taxon>Bacteria</taxon>
        <taxon>Pseudomonadati</taxon>
        <taxon>Gemmatimonadota</taxon>
        <taxon>Longimicrobiia</taxon>
        <taxon>Longimicrobiales</taxon>
        <taxon>Longimicrobiaceae</taxon>
        <taxon>Longimicrobium</taxon>
    </lineage>
</organism>
<name>A0A841GWV0_9BACT</name>
<dbReference type="Proteomes" id="UP000582837">
    <property type="component" value="Unassembled WGS sequence"/>
</dbReference>
<proteinExistence type="predicted"/>
<gene>
    <name evidence="1" type="ORF">HNQ61_001952</name>
</gene>
<dbReference type="AlphaFoldDB" id="A0A841GWV0"/>
<accession>A0A841GWV0</accession>
<comment type="caution">
    <text evidence="1">The sequence shown here is derived from an EMBL/GenBank/DDBJ whole genome shotgun (WGS) entry which is preliminary data.</text>
</comment>
<evidence type="ECO:0000313" key="1">
    <source>
        <dbReference type="EMBL" id="MBB6070333.1"/>
    </source>
</evidence>
<evidence type="ECO:0000313" key="2">
    <source>
        <dbReference type="Proteomes" id="UP000582837"/>
    </source>
</evidence>